<dbReference type="AlphaFoldDB" id="A0A1Y2H3A2"/>
<dbReference type="SMART" id="SM00368">
    <property type="entry name" value="LRR_RI"/>
    <property type="match status" value="7"/>
</dbReference>
<dbReference type="InterPro" id="IPR001611">
    <property type="entry name" value="Leu-rich_rpt"/>
</dbReference>
<dbReference type="Pfam" id="PF13516">
    <property type="entry name" value="LRR_6"/>
    <property type="match status" value="6"/>
</dbReference>
<organism evidence="2 3">
    <name type="scientific">Catenaria anguillulae PL171</name>
    <dbReference type="NCBI Taxonomy" id="765915"/>
    <lineage>
        <taxon>Eukaryota</taxon>
        <taxon>Fungi</taxon>
        <taxon>Fungi incertae sedis</taxon>
        <taxon>Blastocladiomycota</taxon>
        <taxon>Blastocladiomycetes</taxon>
        <taxon>Blastocladiales</taxon>
        <taxon>Catenariaceae</taxon>
        <taxon>Catenaria</taxon>
    </lineage>
</organism>
<dbReference type="OrthoDB" id="333024at2759"/>
<evidence type="ECO:0000313" key="2">
    <source>
        <dbReference type="EMBL" id="ORZ27552.1"/>
    </source>
</evidence>
<comment type="caution">
    <text evidence="2">The sequence shown here is derived from an EMBL/GenBank/DDBJ whole genome shotgun (WGS) entry which is preliminary data.</text>
</comment>
<dbReference type="PANTHER" id="PTHR24111">
    <property type="entry name" value="LEUCINE-RICH REPEAT-CONTAINING PROTEIN 34"/>
    <property type="match status" value="1"/>
</dbReference>
<evidence type="ECO:0000313" key="3">
    <source>
        <dbReference type="Proteomes" id="UP000193411"/>
    </source>
</evidence>
<dbReference type="Gene3D" id="3.80.10.10">
    <property type="entry name" value="Ribonuclease Inhibitor"/>
    <property type="match status" value="3"/>
</dbReference>
<proteinExistence type="predicted"/>
<dbReference type="Proteomes" id="UP000193411">
    <property type="component" value="Unassembled WGS sequence"/>
</dbReference>
<keyword evidence="1" id="KW-0677">Repeat</keyword>
<dbReference type="PRINTS" id="PR00019">
    <property type="entry name" value="LEURICHRPT"/>
</dbReference>
<dbReference type="SUPFAM" id="SSF52047">
    <property type="entry name" value="RNI-like"/>
    <property type="match status" value="1"/>
</dbReference>
<keyword evidence="3" id="KW-1185">Reference proteome</keyword>
<gene>
    <name evidence="2" type="ORF">BCR44DRAFT_1455572</name>
</gene>
<accession>A0A1Y2H3A2</accession>
<evidence type="ECO:0008006" key="4">
    <source>
        <dbReference type="Google" id="ProtNLM"/>
    </source>
</evidence>
<dbReference type="InterPro" id="IPR052201">
    <property type="entry name" value="LRR-containing_regulator"/>
</dbReference>
<sequence length="419" mass="45340">MQNTAMSLQVIDYLEAYNLQCARRNAFPIPFLQALLTKCIDDGQIPSEFHLLGNHAELREHRLTDDYLDILIIPFAGKDFLTTLDLSYNQITDKGGAILAKWLRTTQTLRELILASNSLGPGAGSVLSESLTVNTTLTTLDLSHNNLGNDGGMAVAGMLQVNTTLTRLRLARCDLSLPALIALCTVLHHNRTLRSLDISDNSGGVQHRAPSLHSDFVRHLSHMLAANKSLADLSLAKLGIDDYDMAQHLGPALAAATSLESLDLSSNRIMQDGATVLAATLVSHPSLQTVRLSHNTLTSLGLGSLVRMLKDNTVLASLYLDHVGAGSDALLALAHVLLGLNKTIKRLAIWGNEFHDATPTGMSFPEAAVAGSGTGNGCTCDVWDKLVSKHHRLEPEQLDVCFYVVEGEWDVAKNERFVG</sequence>
<reference evidence="2 3" key="1">
    <citation type="submission" date="2016-07" db="EMBL/GenBank/DDBJ databases">
        <title>Pervasive Adenine N6-methylation of Active Genes in Fungi.</title>
        <authorList>
            <consortium name="DOE Joint Genome Institute"/>
            <person name="Mondo S.J."/>
            <person name="Dannebaum R.O."/>
            <person name="Kuo R.C."/>
            <person name="Labutti K."/>
            <person name="Haridas S."/>
            <person name="Kuo A."/>
            <person name="Salamov A."/>
            <person name="Ahrendt S.R."/>
            <person name="Lipzen A."/>
            <person name="Sullivan W."/>
            <person name="Andreopoulos W.B."/>
            <person name="Clum A."/>
            <person name="Lindquist E."/>
            <person name="Daum C."/>
            <person name="Ramamoorthy G.K."/>
            <person name="Gryganskyi A."/>
            <person name="Culley D."/>
            <person name="Magnuson J.K."/>
            <person name="James T.Y."/>
            <person name="O'Malley M.A."/>
            <person name="Stajich J.E."/>
            <person name="Spatafora J.W."/>
            <person name="Visel A."/>
            <person name="Grigoriev I.V."/>
        </authorList>
    </citation>
    <scope>NUCLEOTIDE SEQUENCE [LARGE SCALE GENOMIC DNA]</scope>
    <source>
        <strain evidence="2 3">PL171</strain>
    </source>
</reference>
<dbReference type="EMBL" id="MCFL01000371">
    <property type="protein sequence ID" value="ORZ27552.1"/>
    <property type="molecule type" value="Genomic_DNA"/>
</dbReference>
<name>A0A1Y2H3A2_9FUNG</name>
<dbReference type="STRING" id="765915.A0A1Y2H3A2"/>
<evidence type="ECO:0000256" key="1">
    <source>
        <dbReference type="ARBA" id="ARBA00022737"/>
    </source>
</evidence>
<dbReference type="InterPro" id="IPR032675">
    <property type="entry name" value="LRR_dom_sf"/>
</dbReference>
<dbReference type="PANTHER" id="PTHR24111:SF0">
    <property type="entry name" value="LEUCINE-RICH REPEAT-CONTAINING PROTEIN"/>
    <property type="match status" value="1"/>
</dbReference>
<protein>
    <recommendedName>
        <fullName evidence="4">RNI-like protein</fullName>
    </recommendedName>
</protein>